<dbReference type="InterPro" id="IPR005543">
    <property type="entry name" value="PASTA_dom"/>
</dbReference>
<keyword evidence="1" id="KW-0812">Transmembrane</keyword>
<dbReference type="Proteomes" id="UP000030125">
    <property type="component" value="Unassembled WGS sequence"/>
</dbReference>
<organism evidence="3 4">
    <name type="scientific">Porphyromonas cangingivalis</name>
    <dbReference type="NCBI Taxonomy" id="36874"/>
    <lineage>
        <taxon>Bacteria</taxon>
        <taxon>Pseudomonadati</taxon>
        <taxon>Bacteroidota</taxon>
        <taxon>Bacteroidia</taxon>
        <taxon>Bacteroidales</taxon>
        <taxon>Porphyromonadaceae</taxon>
        <taxon>Porphyromonas</taxon>
    </lineage>
</organism>
<feature type="domain" description="PASTA" evidence="2">
    <location>
        <begin position="35"/>
        <end position="102"/>
    </location>
</feature>
<dbReference type="CDD" id="cd06577">
    <property type="entry name" value="PASTA_pknB"/>
    <property type="match status" value="1"/>
</dbReference>
<reference evidence="3 4" key="1">
    <citation type="submission" date="2014-08" db="EMBL/GenBank/DDBJ databases">
        <title>Porphyromonas cangingivalis strain:COT-109_OH1386 Genome sequencing.</title>
        <authorList>
            <person name="Wallis C."/>
            <person name="Deusch O."/>
            <person name="O'Flynn C."/>
            <person name="Davis I."/>
            <person name="Jospin G."/>
            <person name="Darling A.E."/>
            <person name="Coil D.A."/>
            <person name="Alexiev A."/>
            <person name="Horsfall A."/>
            <person name="Kirkwood N."/>
            <person name="Harris S."/>
            <person name="Eisen J.A."/>
        </authorList>
    </citation>
    <scope>NUCLEOTIDE SEQUENCE [LARGE SCALE GENOMIC DNA]</scope>
    <source>
        <strain evidence="4">COT-109 OH1386</strain>
    </source>
</reference>
<dbReference type="Gene3D" id="3.30.10.20">
    <property type="match status" value="1"/>
</dbReference>
<dbReference type="AlphaFoldDB" id="A0A099WQM0"/>
<protein>
    <recommendedName>
        <fullName evidence="2">PASTA domain-containing protein</fullName>
    </recommendedName>
</protein>
<gene>
    <name evidence="3" type="ORF">HQ35_10045</name>
</gene>
<comment type="caution">
    <text evidence="3">The sequence shown here is derived from an EMBL/GenBank/DDBJ whole genome shotgun (WGS) entry which is preliminary data.</text>
</comment>
<dbReference type="OrthoDB" id="9803895at2"/>
<accession>A0A099WQM0</accession>
<evidence type="ECO:0000259" key="2">
    <source>
        <dbReference type="PROSITE" id="PS51178"/>
    </source>
</evidence>
<dbReference type="EMBL" id="JQJD01000060">
    <property type="protein sequence ID" value="KGN78543.1"/>
    <property type="molecule type" value="Genomic_DNA"/>
</dbReference>
<evidence type="ECO:0000313" key="3">
    <source>
        <dbReference type="EMBL" id="KGN78543.1"/>
    </source>
</evidence>
<dbReference type="STRING" id="36874.HQ34_07925"/>
<keyword evidence="1" id="KW-0472">Membrane</keyword>
<dbReference type="PROSITE" id="PS51178">
    <property type="entry name" value="PASTA"/>
    <property type="match status" value="1"/>
</dbReference>
<evidence type="ECO:0000313" key="4">
    <source>
        <dbReference type="Proteomes" id="UP000030125"/>
    </source>
</evidence>
<dbReference type="SMART" id="SM00740">
    <property type="entry name" value="PASTA"/>
    <property type="match status" value="2"/>
</dbReference>
<dbReference type="Pfam" id="PF03793">
    <property type="entry name" value="PASTA"/>
    <property type="match status" value="1"/>
</dbReference>
<dbReference type="eggNOG" id="COG2815">
    <property type="taxonomic scope" value="Bacteria"/>
</dbReference>
<dbReference type="RefSeq" id="WP_036847833.1">
    <property type="nucleotide sequence ID" value="NZ_CALTZT010000017.1"/>
</dbReference>
<proteinExistence type="predicted"/>
<feature type="transmembrane region" description="Helical" evidence="1">
    <location>
        <begin position="7"/>
        <end position="29"/>
    </location>
</feature>
<sequence length="204" mass="22470">MKRINILLINIALMLALVGAVVFGVLFWLKSYTRHNDVVEIPDITGMKVAEATQVLEAQDLTLVIADSVFNMKMAPGIILETTPKVGSMIKRQRSLFVIVNATGVLKRQVPDVNNVSLRQAMATLRAAGFESITVKYVGGAHNDLVLALRTESGRLLSKGENIPYNTALVLEVSISDPSLMMREDSLMQSAPVIIEETEDENWF</sequence>
<evidence type="ECO:0000256" key="1">
    <source>
        <dbReference type="SAM" id="Phobius"/>
    </source>
</evidence>
<name>A0A099WQM0_PORCN</name>
<keyword evidence="4" id="KW-1185">Reference proteome</keyword>
<keyword evidence="1" id="KW-1133">Transmembrane helix</keyword>